<proteinExistence type="predicted"/>
<comment type="caution">
    <text evidence="1">The sequence shown here is derived from an EMBL/GenBank/DDBJ whole genome shotgun (WGS) entry which is preliminary data.</text>
</comment>
<organism evidence="1 2">
    <name type="scientific">Coprinellus micaceus</name>
    <name type="common">Glistening ink-cap mushroom</name>
    <name type="synonym">Coprinus micaceus</name>
    <dbReference type="NCBI Taxonomy" id="71717"/>
    <lineage>
        <taxon>Eukaryota</taxon>
        <taxon>Fungi</taxon>
        <taxon>Dikarya</taxon>
        <taxon>Basidiomycota</taxon>
        <taxon>Agaricomycotina</taxon>
        <taxon>Agaricomycetes</taxon>
        <taxon>Agaricomycetidae</taxon>
        <taxon>Agaricales</taxon>
        <taxon>Agaricineae</taxon>
        <taxon>Psathyrellaceae</taxon>
        <taxon>Coprinellus</taxon>
    </lineage>
</organism>
<keyword evidence="2" id="KW-1185">Reference proteome</keyword>
<evidence type="ECO:0000313" key="2">
    <source>
        <dbReference type="Proteomes" id="UP000298030"/>
    </source>
</evidence>
<dbReference type="AlphaFoldDB" id="A0A4Y7RJM7"/>
<sequence length="109" mass="12433">MEAQLDPDSDLFVDGEINIFQKLGMMRSITQKCWRTLRTRNRSFLGQPGRHATSFETGWKTTASKIYSRRSSSLHVHSTYAPVFLSYTTSIYFFASQWPCFTVPPLGSG</sequence>
<protein>
    <submittedName>
        <fullName evidence="1">Uncharacterized protein</fullName>
    </submittedName>
</protein>
<dbReference type="Proteomes" id="UP000298030">
    <property type="component" value="Unassembled WGS sequence"/>
</dbReference>
<dbReference type="EMBL" id="QPFP01000532">
    <property type="protein sequence ID" value="TEB08950.1"/>
    <property type="molecule type" value="Genomic_DNA"/>
</dbReference>
<gene>
    <name evidence="1" type="ORF">FA13DRAFT_1134736</name>
</gene>
<name>A0A4Y7RJM7_COPMI</name>
<accession>A0A4Y7RJM7</accession>
<reference evidence="1 2" key="1">
    <citation type="journal article" date="2019" name="Nat. Ecol. Evol.">
        <title>Megaphylogeny resolves global patterns of mushroom evolution.</title>
        <authorList>
            <person name="Varga T."/>
            <person name="Krizsan K."/>
            <person name="Foldi C."/>
            <person name="Dima B."/>
            <person name="Sanchez-Garcia M."/>
            <person name="Sanchez-Ramirez S."/>
            <person name="Szollosi G.J."/>
            <person name="Szarkandi J.G."/>
            <person name="Papp V."/>
            <person name="Albert L."/>
            <person name="Andreopoulos W."/>
            <person name="Angelini C."/>
            <person name="Antonin V."/>
            <person name="Barry K.W."/>
            <person name="Bougher N.L."/>
            <person name="Buchanan P."/>
            <person name="Buyck B."/>
            <person name="Bense V."/>
            <person name="Catcheside P."/>
            <person name="Chovatia M."/>
            <person name="Cooper J."/>
            <person name="Damon W."/>
            <person name="Desjardin D."/>
            <person name="Finy P."/>
            <person name="Geml J."/>
            <person name="Haridas S."/>
            <person name="Hughes K."/>
            <person name="Justo A."/>
            <person name="Karasinski D."/>
            <person name="Kautmanova I."/>
            <person name="Kiss B."/>
            <person name="Kocsube S."/>
            <person name="Kotiranta H."/>
            <person name="LaButti K.M."/>
            <person name="Lechner B.E."/>
            <person name="Liimatainen K."/>
            <person name="Lipzen A."/>
            <person name="Lukacs Z."/>
            <person name="Mihaltcheva S."/>
            <person name="Morgado L.N."/>
            <person name="Niskanen T."/>
            <person name="Noordeloos M.E."/>
            <person name="Ohm R.A."/>
            <person name="Ortiz-Santana B."/>
            <person name="Ovrebo C."/>
            <person name="Racz N."/>
            <person name="Riley R."/>
            <person name="Savchenko A."/>
            <person name="Shiryaev A."/>
            <person name="Soop K."/>
            <person name="Spirin V."/>
            <person name="Szebenyi C."/>
            <person name="Tomsovsky M."/>
            <person name="Tulloss R.E."/>
            <person name="Uehling J."/>
            <person name="Grigoriev I.V."/>
            <person name="Vagvolgyi C."/>
            <person name="Papp T."/>
            <person name="Martin F.M."/>
            <person name="Miettinen O."/>
            <person name="Hibbett D.S."/>
            <person name="Nagy L.G."/>
        </authorList>
    </citation>
    <scope>NUCLEOTIDE SEQUENCE [LARGE SCALE GENOMIC DNA]</scope>
    <source>
        <strain evidence="1 2">FP101781</strain>
    </source>
</reference>
<evidence type="ECO:0000313" key="1">
    <source>
        <dbReference type="EMBL" id="TEB08950.1"/>
    </source>
</evidence>